<dbReference type="InterPro" id="IPR046824">
    <property type="entry name" value="Mss51-like_C"/>
</dbReference>
<dbReference type="AlphaFoldDB" id="A0A4S2KPJ8"/>
<proteinExistence type="predicted"/>
<evidence type="ECO:0000259" key="5">
    <source>
        <dbReference type="PROSITE" id="PS50865"/>
    </source>
</evidence>
<comment type="caution">
    <text evidence="6">The sequence shown here is derived from an EMBL/GenBank/DDBJ whole genome shotgun (WGS) entry which is preliminary data.</text>
</comment>
<organism evidence="6 7">
    <name type="scientific">Temnothorax longispinosus</name>
    <dbReference type="NCBI Taxonomy" id="300112"/>
    <lineage>
        <taxon>Eukaryota</taxon>
        <taxon>Metazoa</taxon>
        <taxon>Ecdysozoa</taxon>
        <taxon>Arthropoda</taxon>
        <taxon>Hexapoda</taxon>
        <taxon>Insecta</taxon>
        <taxon>Pterygota</taxon>
        <taxon>Neoptera</taxon>
        <taxon>Endopterygota</taxon>
        <taxon>Hymenoptera</taxon>
        <taxon>Apocrita</taxon>
        <taxon>Aculeata</taxon>
        <taxon>Formicoidea</taxon>
        <taxon>Formicidae</taxon>
        <taxon>Myrmicinae</taxon>
        <taxon>Temnothorax</taxon>
    </lineage>
</organism>
<feature type="domain" description="MYND-type" evidence="5">
    <location>
        <begin position="22"/>
        <end position="62"/>
    </location>
</feature>
<dbReference type="PROSITE" id="PS01360">
    <property type="entry name" value="ZF_MYND_1"/>
    <property type="match status" value="1"/>
</dbReference>
<name>A0A4S2KPJ8_9HYME</name>
<keyword evidence="7" id="KW-1185">Reference proteome</keyword>
<protein>
    <submittedName>
        <fullName evidence="6">Zinc finger MYND domain-containing protein 17</fullName>
    </submittedName>
</protein>
<evidence type="ECO:0000256" key="4">
    <source>
        <dbReference type="PROSITE-ProRule" id="PRU00134"/>
    </source>
</evidence>
<dbReference type="PANTHER" id="PTHR28069">
    <property type="entry name" value="GH20023P"/>
    <property type="match status" value="1"/>
</dbReference>
<evidence type="ECO:0000313" key="7">
    <source>
        <dbReference type="Proteomes" id="UP000310200"/>
    </source>
</evidence>
<evidence type="ECO:0000256" key="3">
    <source>
        <dbReference type="ARBA" id="ARBA00022833"/>
    </source>
</evidence>
<reference evidence="6 7" key="1">
    <citation type="journal article" date="2019" name="Philos. Trans. R. Soc. Lond., B, Biol. Sci.">
        <title>Ant behaviour and brain gene expression of defending hosts depend on the ecological success of the intruding social parasite.</title>
        <authorList>
            <person name="Kaur R."/>
            <person name="Stoldt M."/>
            <person name="Jongepier E."/>
            <person name="Feldmeyer B."/>
            <person name="Menzel F."/>
            <person name="Bornberg-Bauer E."/>
            <person name="Foitzik S."/>
        </authorList>
    </citation>
    <scope>NUCLEOTIDE SEQUENCE [LARGE SCALE GENOMIC DNA]</scope>
    <source>
        <tissue evidence="6">Whole body</tissue>
    </source>
</reference>
<evidence type="ECO:0000256" key="1">
    <source>
        <dbReference type="ARBA" id="ARBA00022723"/>
    </source>
</evidence>
<dbReference type="SUPFAM" id="SSF144232">
    <property type="entry name" value="HIT/MYND zinc finger-like"/>
    <property type="match status" value="1"/>
</dbReference>
<sequence>MESEARNQINNDYTNFFYATMCHVCKRFGDGISLKRCSNCKMISYCGKEHQKQHWKQHKPFCKAIQDMPRDYRMDYRGETTLEWAEKKMSFAELVSYRLGRRLHADEEEMIYFPKECLVCHEWKSLDSCQKCAASFCRIHKNSLDHWDICAPLQLCLGIDLIEIGEIPENELPDVVFQNIFCTSTFQSMRDFIKDNWNIQTDSEVLYTVEADKLSLHLTYSLTLFHAMRLLNYVPKSNDLVVHVIGANVIEKALLWTWEVFLVLMETLTSVEISVKIVIIGPGLKDKFDPSRTDDFLGNNIFSEYHDVSYEKYVRSPSFIKPNVIVGFSVSIDEEDEDLDNKEISAPSIHAIAKQNCPFVLGFTLLQCFQNGINKINTILGKEVDYLYSGKNPFACCRPIRGLGCVNYINQYVVIYQSLCS</sequence>
<dbReference type="Pfam" id="PF20179">
    <property type="entry name" value="MSS51_C"/>
    <property type="match status" value="1"/>
</dbReference>
<dbReference type="Proteomes" id="UP000310200">
    <property type="component" value="Unassembled WGS sequence"/>
</dbReference>
<dbReference type="GO" id="GO:0008270">
    <property type="term" value="F:zinc ion binding"/>
    <property type="evidence" value="ECO:0007669"/>
    <property type="project" value="UniProtKB-KW"/>
</dbReference>
<evidence type="ECO:0000313" key="6">
    <source>
        <dbReference type="EMBL" id="TGZ51732.1"/>
    </source>
</evidence>
<keyword evidence="1" id="KW-0479">Metal-binding</keyword>
<dbReference type="STRING" id="300112.A0A4S2KPJ8"/>
<dbReference type="InterPro" id="IPR002893">
    <property type="entry name" value="Znf_MYND"/>
</dbReference>
<dbReference type="PANTHER" id="PTHR28069:SF2">
    <property type="entry name" value="GH20023P"/>
    <property type="match status" value="1"/>
</dbReference>
<evidence type="ECO:0000256" key="2">
    <source>
        <dbReference type="ARBA" id="ARBA00022771"/>
    </source>
</evidence>
<dbReference type="Pfam" id="PF01753">
    <property type="entry name" value="zf-MYND"/>
    <property type="match status" value="1"/>
</dbReference>
<gene>
    <name evidence="6" type="ORF">DBV15_04977</name>
</gene>
<dbReference type="Gene3D" id="6.10.140.2220">
    <property type="match status" value="1"/>
</dbReference>
<keyword evidence="2 4" id="KW-0863">Zinc-finger</keyword>
<dbReference type="EMBL" id="QBLH01001461">
    <property type="protein sequence ID" value="TGZ51732.1"/>
    <property type="molecule type" value="Genomic_DNA"/>
</dbReference>
<accession>A0A4S2KPJ8</accession>
<dbReference type="PROSITE" id="PS50865">
    <property type="entry name" value="ZF_MYND_2"/>
    <property type="match status" value="1"/>
</dbReference>
<keyword evidence="3" id="KW-0862">Zinc</keyword>